<keyword evidence="1" id="KW-0732">Signal</keyword>
<dbReference type="EMBL" id="BNAG01000006">
    <property type="protein sequence ID" value="GHE75724.1"/>
    <property type="molecule type" value="Genomic_DNA"/>
</dbReference>
<sequence length="351" mass="37810">MRASILIITSLMVSFLHSNAQDETINGRLTVKKASWLGDITVGNPNTGTNIVAGLSLLHSDTNYYGNYGGIMFYANQSWTSSARRYLLTNGFKTNRFAIIRASVSMTSPSLGLNGEAQDGVVDFVMNNTGDVGIGMESPAYKLDVNGTGRFSGFLELQNPQTQYTTSLSEVISRSAFSIKANSQNSTRLAFGQAGTGATVTMQTTNGSSTASWHIALSPYGGNVGIGTGNTDPSFKLDVNGASRFTGKMIVDNDIESKKVKVTATPGSVPDYVFAIDYNLMSLSEVEEFIKANSHLPNIPNAKAIETNGQDVGDLQLKLLEKIEELTLHMIEMEKTIKSQAAELEKLKSNN</sequence>
<name>A0ABQ3IES5_9BACT</name>
<feature type="signal peptide" evidence="1">
    <location>
        <begin position="1"/>
        <end position="20"/>
    </location>
</feature>
<accession>A0ABQ3IES5</accession>
<proteinExistence type="predicted"/>
<evidence type="ECO:0000313" key="2">
    <source>
        <dbReference type="EMBL" id="GHE75724.1"/>
    </source>
</evidence>
<dbReference type="Proteomes" id="UP000658258">
    <property type="component" value="Unassembled WGS sequence"/>
</dbReference>
<feature type="chain" id="PRO_5046849752" description="Peptidase S74 domain-containing protein" evidence="1">
    <location>
        <begin position="21"/>
        <end position="351"/>
    </location>
</feature>
<gene>
    <name evidence="2" type="ORF">GCM10011340_35850</name>
</gene>
<dbReference type="RefSeq" id="WP_189631696.1">
    <property type="nucleotide sequence ID" value="NZ_BNAG01000006.1"/>
</dbReference>
<keyword evidence="3" id="KW-1185">Reference proteome</keyword>
<protein>
    <recommendedName>
        <fullName evidence="4">Peptidase S74 domain-containing protein</fullName>
    </recommendedName>
</protein>
<organism evidence="2 3">
    <name type="scientific">Roseivirga thermotolerans</name>
    <dbReference type="NCBI Taxonomy" id="1758176"/>
    <lineage>
        <taxon>Bacteria</taxon>
        <taxon>Pseudomonadati</taxon>
        <taxon>Bacteroidota</taxon>
        <taxon>Cytophagia</taxon>
        <taxon>Cytophagales</taxon>
        <taxon>Roseivirgaceae</taxon>
        <taxon>Roseivirga</taxon>
    </lineage>
</organism>
<comment type="caution">
    <text evidence="2">The sequence shown here is derived from an EMBL/GenBank/DDBJ whole genome shotgun (WGS) entry which is preliminary data.</text>
</comment>
<evidence type="ECO:0000256" key="1">
    <source>
        <dbReference type="SAM" id="SignalP"/>
    </source>
</evidence>
<reference evidence="3" key="1">
    <citation type="journal article" date="2019" name="Int. J. Syst. Evol. Microbiol.">
        <title>The Global Catalogue of Microorganisms (GCM) 10K type strain sequencing project: providing services to taxonomists for standard genome sequencing and annotation.</title>
        <authorList>
            <consortium name="The Broad Institute Genomics Platform"/>
            <consortium name="The Broad Institute Genome Sequencing Center for Infectious Disease"/>
            <person name="Wu L."/>
            <person name="Ma J."/>
        </authorList>
    </citation>
    <scope>NUCLEOTIDE SEQUENCE [LARGE SCALE GENOMIC DNA]</scope>
    <source>
        <strain evidence="3">CGMCC 1.15111</strain>
    </source>
</reference>
<evidence type="ECO:0000313" key="3">
    <source>
        <dbReference type="Proteomes" id="UP000658258"/>
    </source>
</evidence>
<evidence type="ECO:0008006" key="4">
    <source>
        <dbReference type="Google" id="ProtNLM"/>
    </source>
</evidence>